<dbReference type="PANTHER" id="PTHR23022">
    <property type="entry name" value="TRANSPOSABLE ELEMENT-RELATED"/>
    <property type="match status" value="1"/>
</dbReference>
<dbReference type="GO" id="GO:0005634">
    <property type="term" value="C:nucleus"/>
    <property type="evidence" value="ECO:0007669"/>
    <property type="project" value="UniProtKB-SubCell"/>
</dbReference>
<dbReference type="PANTHER" id="PTHR23022:SF129">
    <property type="entry name" value="TRANSPOSABLE ELEMENT TC3 TRANSPOSASE"/>
    <property type="match status" value="1"/>
</dbReference>
<dbReference type="OMA" id="RRCENTT"/>
<dbReference type="Gene3D" id="1.10.10.10">
    <property type="entry name" value="Winged helix-like DNA-binding domain superfamily/Winged helix DNA-binding domain"/>
    <property type="match status" value="1"/>
</dbReference>
<dbReference type="OrthoDB" id="106945at2759"/>
<evidence type="ECO:0000256" key="1">
    <source>
        <dbReference type="ARBA" id="ARBA00004123"/>
    </source>
</evidence>
<dbReference type="Pfam" id="PF13358">
    <property type="entry name" value="DDE_3"/>
    <property type="match status" value="1"/>
</dbReference>
<reference evidence="6" key="1">
    <citation type="submission" date="2020-12" db="UniProtKB">
        <authorList>
            <consortium name="WormBaseParasite"/>
        </authorList>
    </citation>
    <scope>IDENTIFICATION</scope>
    <source>
        <strain evidence="6">MHco3</strain>
    </source>
</reference>
<dbReference type="Gene3D" id="3.30.420.10">
    <property type="entry name" value="Ribonuclease H-like superfamily/Ribonuclease H"/>
    <property type="match status" value="1"/>
</dbReference>
<dbReference type="Pfam" id="PF21517">
    <property type="entry name" value="HTH_Tnp_Tc3_2_like"/>
    <property type="match status" value="1"/>
</dbReference>
<dbReference type="InterPro" id="IPR036388">
    <property type="entry name" value="WH-like_DNA-bd_sf"/>
</dbReference>
<sequence length="206" mass="23806">MARGRLLSSVEKAQIRALHEAGLSKRAISKQIGRSLCSIQRFLENPDVPRCNTSCGRPRKVTIRVKRRVLRAVSNSMSSLSQIRSELNLSVSKTTIWRAVRRCENTTRQAMKKAPRIINRRREARPEFAKMNLEKDWAKRENASIHVSRATNEWLQRQNISVLPWPDCSPDLNRMENIWGIIVRQVYASNLQFQSTEDLKRANIEA</sequence>
<protein>
    <submittedName>
        <fullName evidence="6">HTH_Tnp_Tc3_1 domain-containing protein</fullName>
    </submittedName>
</protein>
<dbReference type="GO" id="GO:0003677">
    <property type="term" value="F:DNA binding"/>
    <property type="evidence" value="ECO:0007669"/>
    <property type="project" value="InterPro"/>
</dbReference>
<evidence type="ECO:0000313" key="5">
    <source>
        <dbReference type="Proteomes" id="UP000025227"/>
    </source>
</evidence>
<proteinExistence type="predicted"/>
<dbReference type="InterPro" id="IPR038717">
    <property type="entry name" value="Tc1-like_DDE_dom"/>
</dbReference>
<comment type="subcellular location">
    <subcellularLocation>
        <location evidence="1">Nucleus</location>
    </subcellularLocation>
</comment>
<organism evidence="5 6">
    <name type="scientific">Haemonchus contortus</name>
    <name type="common">Barber pole worm</name>
    <dbReference type="NCBI Taxonomy" id="6289"/>
    <lineage>
        <taxon>Eukaryota</taxon>
        <taxon>Metazoa</taxon>
        <taxon>Ecdysozoa</taxon>
        <taxon>Nematoda</taxon>
        <taxon>Chromadorea</taxon>
        <taxon>Rhabditida</taxon>
        <taxon>Rhabditina</taxon>
        <taxon>Rhabditomorpha</taxon>
        <taxon>Strongyloidea</taxon>
        <taxon>Trichostrongylidae</taxon>
        <taxon>Haemonchus</taxon>
    </lineage>
</organism>
<dbReference type="InterPro" id="IPR025898">
    <property type="entry name" value="Tc3_transposase_DNA-bd_dom"/>
</dbReference>
<dbReference type="Gene3D" id="1.10.10.60">
    <property type="entry name" value="Homeodomain-like"/>
    <property type="match status" value="1"/>
</dbReference>
<dbReference type="SUPFAM" id="SSF46689">
    <property type="entry name" value="Homeodomain-like"/>
    <property type="match status" value="1"/>
</dbReference>
<feature type="domain" description="Transposable element Tc3 transposase-like DNA-binding HTH" evidence="4">
    <location>
        <begin position="66"/>
        <end position="102"/>
    </location>
</feature>
<evidence type="ECO:0000259" key="3">
    <source>
        <dbReference type="Pfam" id="PF13358"/>
    </source>
</evidence>
<evidence type="ECO:0000259" key="4">
    <source>
        <dbReference type="Pfam" id="PF21517"/>
    </source>
</evidence>
<dbReference type="Pfam" id="PF11427">
    <property type="entry name" value="HTH_Tnp_Tc3_1"/>
    <property type="match status" value="1"/>
</dbReference>
<evidence type="ECO:0000259" key="2">
    <source>
        <dbReference type="Pfam" id="PF11427"/>
    </source>
</evidence>
<dbReference type="InterPro" id="IPR048703">
    <property type="entry name" value="Tnp_Tc3-like_HTH"/>
</dbReference>
<dbReference type="InterPro" id="IPR009057">
    <property type="entry name" value="Homeodomain-like_sf"/>
</dbReference>
<feature type="domain" description="Tc1-like transposase DDE" evidence="3">
    <location>
        <begin position="142"/>
        <end position="200"/>
    </location>
</feature>
<dbReference type="WBParaSite" id="HCON_00117440-00001">
    <property type="protein sequence ID" value="HCON_00117440-00001"/>
    <property type="gene ID" value="HCON_00117440"/>
</dbReference>
<keyword evidence="5" id="KW-1185">Reference proteome</keyword>
<accession>A0A7I4YNM9</accession>
<name>A0A7I4YNM9_HAECO</name>
<dbReference type="InterPro" id="IPR052338">
    <property type="entry name" value="Transposase_5"/>
</dbReference>
<dbReference type="InterPro" id="IPR036397">
    <property type="entry name" value="RNaseH_sf"/>
</dbReference>
<evidence type="ECO:0000313" key="6">
    <source>
        <dbReference type="WBParaSite" id="HCON_00117440-00001"/>
    </source>
</evidence>
<dbReference type="Proteomes" id="UP000025227">
    <property type="component" value="Unplaced"/>
</dbReference>
<dbReference type="AlphaFoldDB" id="A0A7I4YNM9"/>
<feature type="domain" description="Tc3 transposase DNA binding" evidence="2">
    <location>
        <begin position="3"/>
        <end position="46"/>
    </location>
</feature>